<feature type="transmembrane region" description="Helical" evidence="6">
    <location>
        <begin position="628"/>
        <end position="647"/>
    </location>
</feature>
<evidence type="ECO:0000256" key="6">
    <source>
        <dbReference type="SAM" id="Phobius"/>
    </source>
</evidence>
<evidence type="ECO:0000256" key="5">
    <source>
        <dbReference type="SAM" id="MobiDB-lite"/>
    </source>
</evidence>
<evidence type="ECO:0000256" key="4">
    <source>
        <dbReference type="ARBA" id="ARBA00023136"/>
    </source>
</evidence>
<dbReference type="Proteomes" id="UP000193944">
    <property type="component" value="Unassembled WGS sequence"/>
</dbReference>
<dbReference type="STRING" id="1754192.A0A1Y1XFU4"/>
<evidence type="ECO:0000313" key="8">
    <source>
        <dbReference type="EMBL" id="ORX84286.1"/>
    </source>
</evidence>
<keyword evidence="9" id="KW-1185">Reference proteome</keyword>
<dbReference type="EMBL" id="MCFG01000055">
    <property type="protein sequence ID" value="ORX84286.1"/>
    <property type="molecule type" value="Genomic_DNA"/>
</dbReference>
<keyword evidence="2 6" id="KW-0812">Transmembrane</keyword>
<evidence type="ECO:0000256" key="2">
    <source>
        <dbReference type="ARBA" id="ARBA00022692"/>
    </source>
</evidence>
<feature type="transmembrane region" description="Helical" evidence="6">
    <location>
        <begin position="659"/>
        <end position="679"/>
    </location>
</feature>
<name>A0A1Y1XFU4_9FUNG</name>
<keyword evidence="4 6" id="KW-0472">Membrane</keyword>
<comment type="caution">
    <text evidence="8">The sequence shown here is derived from an EMBL/GenBank/DDBJ whole genome shotgun (WGS) entry which is preliminary data.</text>
</comment>
<evidence type="ECO:0000313" key="9">
    <source>
        <dbReference type="Proteomes" id="UP000193944"/>
    </source>
</evidence>
<dbReference type="OrthoDB" id="10531302at2759"/>
<comment type="subcellular location">
    <subcellularLocation>
        <location evidence="1">Membrane</location>
        <topology evidence="1">Multi-pass membrane protein</topology>
    </subcellularLocation>
</comment>
<feature type="transmembrane region" description="Helical" evidence="6">
    <location>
        <begin position="774"/>
        <end position="801"/>
    </location>
</feature>
<dbReference type="GO" id="GO:0016020">
    <property type="term" value="C:membrane"/>
    <property type="evidence" value="ECO:0007669"/>
    <property type="project" value="UniProtKB-SubCell"/>
</dbReference>
<feature type="transmembrane region" description="Helical" evidence="6">
    <location>
        <begin position="691"/>
        <end position="713"/>
    </location>
</feature>
<dbReference type="PROSITE" id="PS50259">
    <property type="entry name" value="G_PROTEIN_RECEP_F3_4"/>
    <property type="match status" value="1"/>
</dbReference>
<feature type="region of interest" description="Disordered" evidence="5">
    <location>
        <begin position="284"/>
        <end position="318"/>
    </location>
</feature>
<evidence type="ECO:0000256" key="1">
    <source>
        <dbReference type="ARBA" id="ARBA00004141"/>
    </source>
</evidence>
<dbReference type="AlphaFoldDB" id="A0A1Y1XFU4"/>
<evidence type="ECO:0000256" key="3">
    <source>
        <dbReference type="ARBA" id="ARBA00022989"/>
    </source>
</evidence>
<keyword evidence="3 6" id="KW-1133">Transmembrane helix</keyword>
<sequence length="994" mass="116777">MVFAKNENVINILINKPDINPDEYLNNYNSLINQYFLDNNLKNSFNIPNVEIHFSYCIQADNTTDIYAKNITKYFSDHSSIINKEYVKYISCTINELKKSDYDMMILGDNFLYSDDAYISYSIYKIVYGYADLYEYYVNYDSLINKAKLNFHKNDILEGGFYRDKGLFALPYEIDYDILFYYDYIKNFINDISTTENNMLSSNTNNFNNTNINENVNVNVNANPNNHNNNTSINENVNVNANAKNHNNTNINTKVKINKRSEWYNNNSFYNYDTNIKFIVNNKNNNKNNNTNTNTSNVRTKNNNNSKNDNINDINHDKNNSTTSLKNINKNNILLSLPLSNITDSHELSKYFNVTTTEYQTLIDNGLISAGLGNNNELLTLFSEFIHYNKYIPYNEKDDENIFFFNFLWTDEEKKNLFYNKFREHIINSTGKNINENLLISIEEAYQAFMKREKLFLKGKASYYQTFKNQNMTLSYKGLPNNVSALNRKYLVINRRTKKDITTLAEIALQLTSEEMQLYRLNHFSNIPTFDLNKSNSQEFHTYCQNNSEFCHLIQQINSFDTSKIFNRYTYSGNFMETNLIVPSYLNDYLKTNNSTKINNKLTNILNTYLFSLSEMYKLDYHLLIQDIITAVVLLILIVVIILVFLNRKHPYLKAISPHLSNLTIIGMAINIMVTKLIIYSHDLVMCRLVYILKFFVLNLVYLPMFAIIFRIYYIYTNISKVNFGKKLNDKRILNIISITLLIILLITIVIGYNDEIYVTTMGVAFPTRMVMCYYVHFQFHSIFSYAYSIFMFIAMIIMTLKTIKVSKKFGEVKYILFIVILLFSSMLSEGHYIILTILGKNTPFYLILHIIYVIICLACVYLLVGYRLIYIKKHPIKNGTYKGNDINNDYFNTTINIVDFIPLKKELIKNYPFFSKSKLNNNQGTFFVVKDHQNQNQNHQNEMFDPSDPIENNPNNYFFNQALKKIENEQNRQIYQNRNLNQNRKLSHNTRGY</sequence>
<reference evidence="8 9" key="2">
    <citation type="submission" date="2016-08" db="EMBL/GenBank/DDBJ databases">
        <title>Pervasive Adenine N6-methylation of Active Genes in Fungi.</title>
        <authorList>
            <consortium name="DOE Joint Genome Institute"/>
            <person name="Mondo S.J."/>
            <person name="Dannebaum R.O."/>
            <person name="Kuo R.C."/>
            <person name="Labutti K."/>
            <person name="Haridas S."/>
            <person name="Kuo A."/>
            <person name="Salamov A."/>
            <person name="Ahrendt S.R."/>
            <person name="Lipzen A."/>
            <person name="Sullivan W."/>
            <person name="Andreopoulos W.B."/>
            <person name="Clum A."/>
            <person name="Lindquist E."/>
            <person name="Daum C."/>
            <person name="Ramamoorthy G.K."/>
            <person name="Gryganskyi A."/>
            <person name="Culley D."/>
            <person name="Magnuson J.K."/>
            <person name="James T.Y."/>
            <person name="O'Malley M.A."/>
            <person name="Stajich J.E."/>
            <person name="Spatafora J.W."/>
            <person name="Visel A."/>
            <person name="Grigoriev I.V."/>
        </authorList>
    </citation>
    <scope>NUCLEOTIDE SEQUENCE [LARGE SCALE GENOMIC DNA]</scope>
    <source>
        <strain evidence="8 9">S4</strain>
    </source>
</reference>
<proteinExistence type="predicted"/>
<dbReference type="InterPro" id="IPR017978">
    <property type="entry name" value="GPCR_3_C"/>
</dbReference>
<reference evidence="8 9" key="1">
    <citation type="submission" date="2016-08" db="EMBL/GenBank/DDBJ databases">
        <title>A Parts List for Fungal Cellulosomes Revealed by Comparative Genomics.</title>
        <authorList>
            <consortium name="DOE Joint Genome Institute"/>
            <person name="Haitjema C.H."/>
            <person name="Gilmore S.P."/>
            <person name="Henske J.K."/>
            <person name="Solomon K.V."/>
            <person name="De Groot R."/>
            <person name="Kuo A."/>
            <person name="Mondo S.J."/>
            <person name="Salamov A.A."/>
            <person name="Labutti K."/>
            <person name="Zhao Z."/>
            <person name="Chiniquy J."/>
            <person name="Barry K."/>
            <person name="Brewer H.M."/>
            <person name="Purvine S.O."/>
            <person name="Wright A.T."/>
            <person name="Boxma B."/>
            <person name="Van Alen T."/>
            <person name="Hackstein J.H."/>
            <person name="Baker S.E."/>
            <person name="Grigoriev I.V."/>
            <person name="O'Malley M.A."/>
        </authorList>
    </citation>
    <scope>NUCLEOTIDE SEQUENCE [LARGE SCALE GENOMIC DNA]</scope>
    <source>
        <strain evidence="8 9">S4</strain>
    </source>
</reference>
<feature type="transmembrane region" description="Helical" evidence="6">
    <location>
        <begin position="813"/>
        <end position="839"/>
    </location>
</feature>
<dbReference type="GO" id="GO:0004930">
    <property type="term" value="F:G protein-coupled receptor activity"/>
    <property type="evidence" value="ECO:0007669"/>
    <property type="project" value="InterPro"/>
</dbReference>
<feature type="domain" description="G-protein coupled receptors family 3 profile" evidence="7">
    <location>
        <begin position="628"/>
        <end position="847"/>
    </location>
</feature>
<dbReference type="Pfam" id="PF00003">
    <property type="entry name" value="7tm_3"/>
    <property type="match status" value="1"/>
</dbReference>
<accession>A0A1Y1XFU4</accession>
<protein>
    <recommendedName>
        <fullName evidence="7">G-protein coupled receptors family 3 profile domain-containing protein</fullName>
    </recommendedName>
</protein>
<gene>
    <name evidence="8" type="ORF">BCR32DRAFT_291433</name>
</gene>
<feature type="transmembrane region" description="Helical" evidence="6">
    <location>
        <begin position="733"/>
        <end position="754"/>
    </location>
</feature>
<feature type="compositionally biased region" description="Low complexity" evidence="5">
    <location>
        <begin position="284"/>
        <end position="313"/>
    </location>
</feature>
<organism evidence="8 9">
    <name type="scientific">Anaeromyces robustus</name>
    <dbReference type="NCBI Taxonomy" id="1754192"/>
    <lineage>
        <taxon>Eukaryota</taxon>
        <taxon>Fungi</taxon>
        <taxon>Fungi incertae sedis</taxon>
        <taxon>Chytridiomycota</taxon>
        <taxon>Chytridiomycota incertae sedis</taxon>
        <taxon>Neocallimastigomycetes</taxon>
        <taxon>Neocallimastigales</taxon>
        <taxon>Neocallimastigaceae</taxon>
        <taxon>Anaeromyces</taxon>
    </lineage>
</organism>
<evidence type="ECO:0000259" key="7">
    <source>
        <dbReference type="PROSITE" id="PS50259"/>
    </source>
</evidence>
<feature type="transmembrane region" description="Helical" evidence="6">
    <location>
        <begin position="845"/>
        <end position="865"/>
    </location>
</feature>